<dbReference type="SUPFAM" id="SSF48498">
    <property type="entry name" value="Tetracyclin repressor-like, C-terminal domain"/>
    <property type="match status" value="1"/>
</dbReference>
<protein>
    <submittedName>
        <fullName evidence="8">TetR family transcriptional regulator</fullName>
    </submittedName>
</protein>
<keyword evidence="1" id="KW-0678">Repressor</keyword>
<dbReference type="PANTHER" id="PTHR30055">
    <property type="entry name" value="HTH-TYPE TRANSCRIPTIONAL REGULATOR RUTR"/>
    <property type="match status" value="1"/>
</dbReference>
<feature type="region of interest" description="Disordered" evidence="6">
    <location>
        <begin position="1"/>
        <end position="26"/>
    </location>
</feature>
<dbReference type="GO" id="GO:0003700">
    <property type="term" value="F:DNA-binding transcription factor activity"/>
    <property type="evidence" value="ECO:0007669"/>
    <property type="project" value="TreeGrafter"/>
</dbReference>
<dbReference type="SUPFAM" id="SSF46689">
    <property type="entry name" value="Homeodomain-like"/>
    <property type="match status" value="1"/>
</dbReference>
<reference evidence="8" key="1">
    <citation type="submission" date="2021-01" db="EMBL/GenBank/DDBJ databases">
        <title>Whole genome shotgun sequence of Rugosimonospora africana NBRC 104875.</title>
        <authorList>
            <person name="Komaki H."/>
            <person name="Tamura T."/>
        </authorList>
    </citation>
    <scope>NUCLEOTIDE SEQUENCE</scope>
    <source>
        <strain evidence="8">NBRC 104875</strain>
    </source>
</reference>
<dbReference type="PANTHER" id="PTHR30055:SF151">
    <property type="entry name" value="TRANSCRIPTIONAL REGULATORY PROTEIN"/>
    <property type="match status" value="1"/>
</dbReference>
<dbReference type="Pfam" id="PF02909">
    <property type="entry name" value="TetR_C_1"/>
    <property type="match status" value="1"/>
</dbReference>
<dbReference type="InterPro" id="IPR050109">
    <property type="entry name" value="HTH-type_TetR-like_transc_reg"/>
</dbReference>
<evidence type="ECO:0000313" key="9">
    <source>
        <dbReference type="Proteomes" id="UP000642748"/>
    </source>
</evidence>
<evidence type="ECO:0000256" key="5">
    <source>
        <dbReference type="PROSITE-ProRule" id="PRU00335"/>
    </source>
</evidence>
<dbReference type="InterPro" id="IPR036271">
    <property type="entry name" value="Tet_transcr_reg_TetR-rel_C_sf"/>
</dbReference>
<dbReference type="PRINTS" id="PR00400">
    <property type="entry name" value="TETREPRESSOR"/>
</dbReference>
<dbReference type="GO" id="GO:0000976">
    <property type="term" value="F:transcription cis-regulatory region binding"/>
    <property type="evidence" value="ECO:0007669"/>
    <property type="project" value="TreeGrafter"/>
</dbReference>
<dbReference type="EMBL" id="BONZ01000023">
    <property type="protein sequence ID" value="GIH14401.1"/>
    <property type="molecule type" value="Genomic_DNA"/>
</dbReference>
<evidence type="ECO:0000256" key="1">
    <source>
        <dbReference type="ARBA" id="ARBA00022491"/>
    </source>
</evidence>
<comment type="caution">
    <text evidence="8">The sequence shown here is derived from an EMBL/GenBank/DDBJ whole genome shotgun (WGS) entry which is preliminary data.</text>
</comment>
<organism evidence="8 9">
    <name type="scientific">Rugosimonospora africana</name>
    <dbReference type="NCBI Taxonomy" id="556532"/>
    <lineage>
        <taxon>Bacteria</taxon>
        <taxon>Bacillati</taxon>
        <taxon>Actinomycetota</taxon>
        <taxon>Actinomycetes</taxon>
        <taxon>Micromonosporales</taxon>
        <taxon>Micromonosporaceae</taxon>
        <taxon>Rugosimonospora</taxon>
    </lineage>
</organism>
<sequence>MPKAANPIAGSVWVRPGRSRGTQPTLSREQIVKATVELLDELGLGGLTMRKLGARLGAGATSLYWYVSNKDDLLELAMDEVMAELEIPALTEAGWREPAAALSRGLRSMVLRHPWFTGLLGNTPNIGPNAMRVTDRSIAILTAAGFSGMDLGYVSQMLICHALGAATVEAGWRRNAATRVSVSELADSLSEYYERDNAAKYPNYVTWWKENRSLDIDKFEHDSFEFALERLLDGLAVWRDRPK</sequence>
<proteinExistence type="predicted"/>
<evidence type="ECO:0000256" key="4">
    <source>
        <dbReference type="ARBA" id="ARBA00023163"/>
    </source>
</evidence>
<keyword evidence="3 5" id="KW-0238">DNA-binding</keyword>
<keyword evidence="9" id="KW-1185">Reference proteome</keyword>
<dbReference type="Pfam" id="PF00440">
    <property type="entry name" value="TetR_N"/>
    <property type="match status" value="1"/>
</dbReference>
<evidence type="ECO:0000256" key="6">
    <source>
        <dbReference type="SAM" id="MobiDB-lite"/>
    </source>
</evidence>
<dbReference type="RefSeq" id="WP_203918062.1">
    <property type="nucleotide sequence ID" value="NZ_BONZ01000023.1"/>
</dbReference>
<accession>A0A8J3QQ23</accession>
<dbReference type="AlphaFoldDB" id="A0A8J3QQ23"/>
<dbReference type="InterPro" id="IPR009057">
    <property type="entry name" value="Homeodomain-like_sf"/>
</dbReference>
<evidence type="ECO:0000256" key="2">
    <source>
        <dbReference type="ARBA" id="ARBA00023015"/>
    </source>
</evidence>
<dbReference type="Gene3D" id="1.10.10.60">
    <property type="entry name" value="Homeodomain-like"/>
    <property type="match status" value="1"/>
</dbReference>
<dbReference type="InterPro" id="IPR001647">
    <property type="entry name" value="HTH_TetR"/>
</dbReference>
<dbReference type="GO" id="GO:0045892">
    <property type="term" value="P:negative regulation of DNA-templated transcription"/>
    <property type="evidence" value="ECO:0007669"/>
    <property type="project" value="InterPro"/>
</dbReference>
<dbReference type="PROSITE" id="PS01081">
    <property type="entry name" value="HTH_TETR_1"/>
    <property type="match status" value="1"/>
</dbReference>
<keyword evidence="4" id="KW-0804">Transcription</keyword>
<keyword evidence="2" id="KW-0805">Transcription regulation</keyword>
<gene>
    <name evidence="8" type="ORF">Raf01_25730</name>
</gene>
<feature type="DNA-binding region" description="H-T-H motif" evidence="5">
    <location>
        <begin position="48"/>
        <end position="67"/>
    </location>
</feature>
<dbReference type="GO" id="GO:0046677">
    <property type="term" value="P:response to antibiotic"/>
    <property type="evidence" value="ECO:0007669"/>
    <property type="project" value="InterPro"/>
</dbReference>
<feature type="domain" description="HTH tetR-type" evidence="7">
    <location>
        <begin position="25"/>
        <end position="85"/>
    </location>
</feature>
<dbReference type="InterPro" id="IPR004111">
    <property type="entry name" value="Repressor_TetR_C"/>
</dbReference>
<dbReference type="InterPro" id="IPR023772">
    <property type="entry name" value="DNA-bd_HTH_TetR-type_CS"/>
</dbReference>
<evidence type="ECO:0000313" key="8">
    <source>
        <dbReference type="EMBL" id="GIH14401.1"/>
    </source>
</evidence>
<evidence type="ECO:0000259" key="7">
    <source>
        <dbReference type="PROSITE" id="PS50977"/>
    </source>
</evidence>
<dbReference type="Proteomes" id="UP000642748">
    <property type="component" value="Unassembled WGS sequence"/>
</dbReference>
<dbReference type="InterPro" id="IPR003012">
    <property type="entry name" value="Tet_transcr_reg_TetR"/>
</dbReference>
<evidence type="ECO:0000256" key="3">
    <source>
        <dbReference type="ARBA" id="ARBA00023125"/>
    </source>
</evidence>
<dbReference type="PROSITE" id="PS50977">
    <property type="entry name" value="HTH_TETR_2"/>
    <property type="match status" value="1"/>
</dbReference>
<name>A0A8J3QQ23_9ACTN</name>
<dbReference type="Gene3D" id="1.10.357.10">
    <property type="entry name" value="Tetracycline Repressor, domain 2"/>
    <property type="match status" value="1"/>
</dbReference>